<reference evidence="4 5" key="1">
    <citation type="submission" date="2020-06" db="EMBL/GenBank/DDBJ databases">
        <authorList>
            <person name="Li R."/>
            <person name="Bekaert M."/>
        </authorList>
    </citation>
    <scope>NUCLEOTIDE SEQUENCE [LARGE SCALE GENOMIC DNA]</scope>
    <source>
        <strain evidence="5">wild</strain>
    </source>
</reference>
<evidence type="ECO:0000313" key="5">
    <source>
        <dbReference type="Proteomes" id="UP000507470"/>
    </source>
</evidence>
<dbReference type="InterPro" id="IPR050111">
    <property type="entry name" value="C-type_lectin/snaclec_domain"/>
</dbReference>
<dbReference type="InterPro" id="IPR018378">
    <property type="entry name" value="C-type_lectin_CS"/>
</dbReference>
<dbReference type="CDD" id="cd00037">
    <property type="entry name" value="CLECT"/>
    <property type="match status" value="2"/>
</dbReference>
<evidence type="ECO:0000313" key="4">
    <source>
        <dbReference type="EMBL" id="CAC5395874.1"/>
    </source>
</evidence>
<proteinExistence type="predicted"/>
<dbReference type="InterPro" id="IPR016187">
    <property type="entry name" value="CTDL_fold"/>
</dbReference>
<sequence length="303" mass="35119">MFHTSIDLPLILLAVTLVFSECERGWFHHGNSCYYISDTKRSWISAASFCKAFHSQLADVQTSEENTFLIDTIEKIERYSGTVHDYWIDGTDEVIEGYWVWASTGKPISYTDWYHNEPNNGHSNEDCLEIGNWNKAGTWNDAPCSVEDNFICEMENTAYYFLAVTLVLSECERGWLHYGNSCYYISDTQRSWTSAASFCRAYHSQLADVQTREENIFLTDTIEKIERYTGIVHDYWIDGTDEVLEGVWVWASTGKQLSYTNWYPNEPNNLNGKEDCLEIKSHKANGWNDVNCSHEFNFICEME</sequence>
<dbReference type="Gene3D" id="3.10.100.10">
    <property type="entry name" value="Mannose-Binding Protein A, subunit A"/>
    <property type="match status" value="2"/>
</dbReference>
<feature type="domain" description="C-type lectin" evidence="3">
    <location>
        <begin position="178"/>
        <end position="301"/>
    </location>
</feature>
<dbReference type="EMBL" id="CACVKT020005595">
    <property type="protein sequence ID" value="CAC5395874.1"/>
    <property type="molecule type" value="Genomic_DNA"/>
</dbReference>
<evidence type="ECO:0000256" key="1">
    <source>
        <dbReference type="ARBA" id="ARBA00023157"/>
    </source>
</evidence>
<accession>A0A6J8CLE1</accession>
<feature type="signal peptide" evidence="2">
    <location>
        <begin position="1"/>
        <end position="22"/>
    </location>
</feature>
<protein>
    <submittedName>
        <fullName evidence="4">MRC</fullName>
    </submittedName>
</protein>
<feature type="chain" id="PRO_5026889446" evidence="2">
    <location>
        <begin position="23"/>
        <end position="303"/>
    </location>
</feature>
<dbReference type="Proteomes" id="UP000507470">
    <property type="component" value="Unassembled WGS sequence"/>
</dbReference>
<organism evidence="4 5">
    <name type="scientific">Mytilus coruscus</name>
    <name type="common">Sea mussel</name>
    <dbReference type="NCBI Taxonomy" id="42192"/>
    <lineage>
        <taxon>Eukaryota</taxon>
        <taxon>Metazoa</taxon>
        <taxon>Spiralia</taxon>
        <taxon>Lophotrochozoa</taxon>
        <taxon>Mollusca</taxon>
        <taxon>Bivalvia</taxon>
        <taxon>Autobranchia</taxon>
        <taxon>Pteriomorphia</taxon>
        <taxon>Mytilida</taxon>
        <taxon>Mytiloidea</taxon>
        <taxon>Mytilidae</taxon>
        <taxon>Mytilinae</taxon>
        <taxon>Mytilus</taxon>
    </lineage>
</organism>
<dbReference type="PROSITE" id="PS00615">
    <property type="entry name" value="C_TYPE_LECTIN_1"/>
    <property type="match status" value="1"/>
</dbReference>
<evidence type="ECO:0000259" key="3">
    <source>
        <dbReference type="PROSITE" id="PS50041"/>
    </source>
</evidence>
<dbReference type="Pfam" id="PF00059">
    <property type="entry name" value="Lectin_C"/>
    <property type="match status" value="2"/>
</dbReference>
<keyword evidence="5" id="KW-1185">Reference proteome</keyword>
<dbReference type="PROSITE" id="PS50041">
    <property type="entry name" value="C_TYPE_LECTIN_2"/>
    <property type="match status" value="2"/>
</dbReference>
<dbReference type="InterPro" id="IPR016186">
    <property type="entry name" value="C-type_lectin-like/link_sf"/>
</dbReference>
<keyword evidence="1" id="KW-1015">Disulfide bond</keyword>
<dbReference type="PANTHER" id="PTHR22803">
    <property type="entry name" value="MANNOSE, PHOSPHOLIPASE, LECTIN RECEPTOR RELATED"/>
    <property type="match status" value="1"/>
</dbReference>
<name>A0A6J8CLE1_MYTCO</name>
<evidence type="ECO:0000256" key="2">
    <source>
        <dbReference type="SAM" id="SignalP"/>
    </source>
</evidence>
<dbReference type="SUPFAM" id="SSF56436">
    <property type="entry name" value="C-type lectin-like"/>
    <property type="match status" value="2"/>
</dbReference>
<feature type="domain" description="C-type lectin" evidence="3">
    <location>
        <begin position="29"/>
        <end position="153"/>
    </location>
</feature>
<dbReference type="InterPro" id="IPR001304">
    <property type="entry name" value="C-type_lectin-like"/>
</dbReference>
<dbReference type="SMART" id="SM00034">
    <property type="entry name" value="CLECT"/>
    <property type="match status" value="2"/>
</dbReference>
<dbReference type="AlphaFoldDB" id="A0A6J8CLE1"/>
<gene>
    <name evidence="4" type="ORF">MCOR_30496</name>
</gene>
<keyword evidence="2" id="KW-0732">Signal</keyword>
<dbReference type="OrthoDB" id="6153286at2759"/>